<dbReference type="GO" id="GO:0009887">
    <property type="term" value="P:animal organ morphogenesis"/>
    <property type="evidence" value="ECO:0007669"/>
    <property type="project" value="UniProtKB-ARBA"/>
</dbReference>
<comment type="similarity">
    <text evidence="2">Belongs to the TALE/IRO homeobox family.</text>
</comment>
<feature type="compositionally biased region" description="Polar residues" evidence="7">
    <location>
        <begin position="143"/>
        <end position="154"/>
    </location>
</feature>
<keyword evidence="4 6" id="KW-0371">Homeobox</keyword>
<feature type="compositionally biased region" description="Basic and acidic residues" evidence="7">
    <location>
        <begin position="199"/>
        <end position="208"/>
    </location>
</feature>
<dbReference type="SUPFAM" id="SSF46689">
    <property type="entry name" value="Homeodomain-like"/>
    <property type="match status" value="1"/>
</dbReference>
<gene>
    <name evidence="9" type="ORF">ABMA28_013657</name>
</gene>
<feature type="region of interest" description="Disordered" evidence="7">
    <location>
        <begin position="143"/>
        <end position="209"/>
    </location>
</feature>
<evidence type="ECO:0000256" key="3">
    <source>
        <dbReference type="ARBA" id="ARBA00023125"/>
    </source>
</evidence>
<dbReference type="GO" id="GO:0003677">
    <property type="term" value="F:DNA binding"/>
    <property type="evidence" value="ECO:0007669"/>
    <property type="project" value="UniProtKB-UniRule"/>
</dbReference>
<dbReference type="InterPro" id="IPR001356">
    <property type="entry name" value="HD"/>
</dbReference>
<dbReference type="GO" id="GO:0001654">
    <property type="term" value="P:eye development"/>
    <property type="evidence" value="ECO:0007669"/>
    <property type="project" value="UniProtKB-ARBA"/>
</dbReference>
<feature type="compositionally biased region" description="Polar residues" evidence="7">
    <location>
        <begin position="1"/>
        <end position="15"/>
    </location>
</feature>
<dbReference type="CDD" id="cd00086">
    <property type="entry name" value="homeodomain"/>
    <property type="match status" value="1"/>
</dbReference>
<dbReference type="SMART" id="SM00389">
    <property type="entry name" value="HOX"/>
    <property type="match status" value="1"/>
</dbReference>
<dbReference type="InterPro" id="IPR009057">
    <property type="entry name" value="Homeodomain-like_sf"/>
</dbReference>
<evidence type="ECO:0000256" key="7">
    <source>
        <dbReference type="SAM" id="MobiDB-lite"/>
    </source>
</evidence>
<evidence type="ECO:0000259" key="8">
    <source>
        <dbReference type="PROSITE" id="PS50071"/>
    </source>
</evidence>
<dbReference type="PROSITE" id="PS50071">
    <property type="entry name" value="HOMEOBOX_2"/>
    <property type="match status" value="1"/>
</dbReference>
<evidence type="ECO:0000313" key="10">
    <source>
        <dbReference type="Proteomes" id="UP001549921"/>
    </source>
</evidence>
<protein>
    <recommendedName>
        <fullName evidence="8">Homeobox domain-containing protein</fullName>
    </recommendedName>
</protein>
<feature type="DNA-binding region" description="Homeobox" evidence="6">
    <location>
        <begin position="48"/>
        <end position="110"/>
    </location>
</feature>
<dbReference type="PANTHER" id="PTHR11211:SF3">
    <property type="entry name" value="HOMEOBOX PROTEIN MOHAWK"/>
    <property type="match status" value="1"/>
</dbReference>
<proteinExistence type="inferred from homology"/>
<comment type="caution">
    <text evidence="9">The sequence shown here is derived from an EMBL/GenBank/DDBJ whole genome shotgun (WGS) entry which is preliminary data.</text>
</comment>
<feature type="region of interest" description="Disordered" evidence="7">
    <location>
        <begin position="1"/>
        <end position="41"/>
    </location>
</feature>
<reference evidence="9 10" key="1">
    <citation type="submission" date="2024-06" db="EMBL/GenBank/DDBJ databases">
        <title>A chromosome-level genome assembly of beet webworm, Loxostege sticticalis.</title>
        <authorList>
            <person name="Zhang Y."/>
        </authorList>
    </citation>
    <scope>NUCLEOTIDE SEQUENCE [LARGE SCALE GENOMIC DNA]</scope>
    <source>
        <strain evidence="9">AQ028</strain>
        <tissue evidence="9">Male pupae</tissue>
    </source>
</reference>
<evidence type="ECO:0000256" key="4">
    <source>
        <dbReference type="ARBA" id="ARBA00023155"/>
    </source>
</evidence>
<evidence type="ECO:0000256" key="5">
    <source>
        <dbReference type="ARBA" id="ARBA00023242"/>
    </source>
</evidence>
<evidence type="ECO:0000256" key="1">
    <source>
        <dbReference type="ARBA" id="ARBA00004123"/>
    </source>
</evidence>
<keyword evidence="5 6" id="KW-0539">Nucleus</keyword>
<evidence type="ECO:0000256" key="6">
    <source>
        <dbReference type="PROSITE-ProRule" id="PRU00108"/>
    </source>
</evidence>
<dbReference type="InterPro" id="IPR008422">
    <property type="entry name" value="KN_HD"/>
</dbReference>
<dbReference type="Pfam" id="PF05920">
    <property type="entry name" value="Homeobox_KN"/>
    <property type="match status" value="1"/>
</dbReference>
<dbReference type="Gene3D" id="1.10.10.60">
    <property type="entry name" value="Homeodomain-like"/>
    <property type="match status" value="1"/>
</dbReference>
<feature type="compositionally biased region" description="Basic and acidic residues" evidence="7">
    <location>
        <begin position="170"/>
        <end position="188"/>
    </location>
</feature>
<keyword evidence="3 6" id="KW-0238">DNA-binding</keyword>
<feature type="compositionally biased region" description="Basic residues" evidence="7">
    <location>
        <begin position="32"/>
        <end position="41"/>
    </location>
</feature>
<feature type="domain" description="Homeobox" evidence="8">
    <location>
        <begin position="46"/>
        <end position="109"/>
    </location>
</feature>
<dbReference type="PANTHER" id="PTHR11211">
    <property type="entry name" value="IROQUOIS-CLASS HOMEODOMAIN PROTEIN IRX"/>
    <property type="match status" value="1"/>
</dbReference>
<organism evidence="9 10">
    <name type="scientific">Loxostege sticticalis</name>
    <name type="common">Beet webworm moth</name>
    <dbReference type="NCBI Taxonomy" id="481309"/>
    <lineage>
        <taxon>Eukaryota</taxon>
        <taxon>Metazoa</taxon>
        <taxon>Ecdysozoa</taxon>
        <taxon>Arthropoda</taxon>
        <taxon>Hexapoda</taxon>
        <taxon>Insecta</taxon>
        <taxon>Pterygota</taxon>
        <taxon>Neoptera</taxon>
        <taxon>Endopterygota</taxon>
        <taxon>Lepidoptera</taxon>
        <taxon>Glossata</taxon>
        <taxon>Ditrysia</taxon>
        <taxon>Pyraloidea</taxon>
        <taxon>Crambidae</taxon>
        <taxon>Pyraustinae</taxon>
        <taxon>Loxostege</taxon>
    </lineage>
</organism>
<dbReference type="GO" id="GO:0048646">
    <property type="term" value="P:anatomical structure formation involved in morphogenesis"/>
    <property type="evidence" value="ECO:0007669"/>
    <property type="project" value="UniProtKB-ARBA"/>
</dbReference>
<evidence type="ECO:0000256" key="2">
    <source>
        <dbReference type="ARBA" id="ARBA00008446"/>
    </source>
</evidence>
<accession>A0ABD0TJ29</accession>
<dbReference type="GO" id="GO:0005634">
    <property type="term" value="C:nucleus"/>
    <property type="evidence" value="ECO:0007669"/>
    <property type="project" value="UniProtKB-SubCell"/>
</dbReference>
<sequence length="285" mass="33016">MTLIQTLTEENSTPMDNHVKPQAKEDSGKSLRPVRNRRYTRRSLVAGQRPQKRLFTPEIKRYLKDWLVRRRENPYPNREEKKHLAHETGLTYIQICNWFANWRRKLKNVNEDRNQQTWGHLIRTYNDRAQGNVEQFSICSDDSIWSESDPSPQDSLDIDPGYADSPEAETEFHRDDSDASSASKEKYEGLNNNTYSVDHQTEPQEENKSITSPLLLSKWLESAARFQPSETNYSWWADGKRRKPEKTDTKVPRATLNTARHDRDEVEAAVALTALAGATTRLTAL</sequence>
<dbReference type="Proteomes" id="UP001549921">
    <property type="component" value="Unassembled WGS sequence"/>
</dbReference>
<dbReference type="EMBL" id="JBEDNZ010000004">
    <property type="protein sequence ID" value="KAL0849342.1"/>
    <property type="molecule type" value="Genomic_DNA"/>
</dbReference>
<name>A0ABD0TJ29_LOXSC</name>
<evidence type="ECO:0000313" key="9">
    <source>
        <dbReference type="EMBL" id="KAL0849342.1"/>
    </source>
</evidence>
<feature type="compositionally biased region" description="Basic and acidic residues" evidence="7">
    <location>
        <begin position="17"/>
        <end position="29"/>
    </location>
</feature>
<comment type="subcellular location">
    <subcellularLocation>
        <location evidence="1 6">Nucleus</location>
    </subcellularLocation>
</comment>
<dbReference type="AlphaFoldDB" id="A0ABD0TJ29"/>